<dbReference type="RefSeq" id="WP_099471341.1">
    <property type="nucleotide sequence ID" value="NZ_CP041025.1"/>
</dbReference>
<dbReference type="HAMAP" id="MF_01161">
    <property type="entry name" value="tRNA_Ile_lys_synt"/>
    <property type="match status" value="1"/>
</dbReference>
<evidence type="ECO:0000259" key="7">
    <source>
        <dbReference type="Pfam" id="PF01171"/>
    </source>
</evidence>
<organism evidence="8 9">
    <name type="scientific">Paremcibacter congregatus</name>
    <dbReference type="NCBI Taxonomy" id="2043170"/>
    <lineage>
        <taxon>Bacteria</taxon>
        <taxon>Pseudomonadati</taxon>
        <taxon>Pseudomonadota</taxon>
        <taxon>Alphaproteobacteria</taxon>
        <taxon>Emcibacterales</taxon>
        <taxon>Emcibacteraceae</taxon>
        <taxon>Paremcibacter</taxon>
    </lineage>
</organism>
<dbReference type="PANTHER" id="PTHR43033">
    <property type="entry name" value="TRNA(ILE)-LYSIDINE SYNTHASE-RELATED"/>
    <property type="match status" value="1"/>
</dbReference>
<dbReference type="FunCoup" id="A0A2G4YWF2">
    <property type="interactions" value="303"/>
</dbReference>
<keyword evidence="1 6" id="KW-0436">Ligase</keyword>
<keyword evidence="3 6" id="KW-0547">Nucleotide-binding</keyword>
<evidence type="ECO:0000256" key="4">
    <source>
        <dbReference type="ARBA" id="ARBA00022840"/>
    </source>
</evidence>
<keyword evidence="4 6" id="KW-0067">ATP-binding</keyword>
<dbReference type="GO" id="GO:0005737">
    <property type="term" value="C:cytoplasm"/>
    <property type="evidence" value="ECO:0007669"/>
    <property type="project" value="UniProtKB-SubCell"/>
</dbReference>
<feature type="binding site" evidence="6">
    <location>
        <begin position="32"/>
        <end position="37"/>
    </location>
    <ligand>
        <name>ATP</name>
        <dbReference type="ChEBI" id="CHEBI:30616"/>
    </ligand>
</feature>
<reference evidence="8 9" key="1">
    <citation type="submission" date="2017-10" db="EMBL/GenBank/DDBJ databases">
        <title>Frigbacter circumglobatus gen. nov. sp. nov., isolated from sediment cultured in situ.</title>
        <authorList>
            <person name="Zhao Z."/>
        </authorList>
    </citation>
    <scope>NUCLEOTIDE SEQUENCE [LARGE SCALE GENOMIC DNA]</scope>
    <source>
        <strain evidence="8 9">ZYL</strain>
    </source>
</reference>
<evidence type="ECO:0000256" key="2">
    <source>
        <dbReference type="ARBA" id="ARBA00022694"/>
    </source>
</evidence>
<keyword evidence="6" id="KW-0963">Cytoplasm</keyword>
<comment type="function">
    <text evidence="6">Ligates lysine onto the cytidine present at position 34 of the AUA codon-specific tRNA(Ile) that contains the anticodon CAU, in an ATP-dependent manner. Cytidine is converted to lysidine, thus changing the amino acid specificity of the tRNA from methionine to isoleucine.</text>
</comment>
<comment type="subcellular location">
    <subcellularLocation>
        <location evidence="6">Cytoplasm</location>
    </subcellularLocation>
</comment>
<dbReference type="GO" id="GO:0006400">
    <property type="term" value="P:tRNA modification"/>
    <property type="evidence" value="ECO:0007669"/>
    <property type="project" value="UniProtKB-UniRule"/>
</dbReference>
<comment type="similarity">
    <text evidence="6">Belongs to the tRNA(Ile)-lysidine synthase family.</text>
</comment>
<protein>
    <recommendedName>
        <fullName evidence="6">tRNA(Ile)-lysidine synthase</fullName>
        <ecNumber evidence="6">6.3.4.19</ecNumber>
    </recommendedName>
    <alternativeName>
        <fullName evidence="6">tRNA(Ile)-2-lysyl-cytidine synthase</fullName>
    </alternativeName>
    <alternativeName>
        <fullName evidence="6">tRNA(Ile)-lysidine synthetase</fullName>
    </alternativeName>
</protein>
<feature type="domain" description="tRNA(Ile)-lysidine/2-thiocytidine synthase N-terminal" evidence="7">
    <location>
        <begin position="27"/>
        <end position="211"/>
    </location>
</feature>
<evidence type="ECO:0000256" key="5">
    <source>
        <dbReference type="ARBA" id="ARBA00048539"/>
    </source>
</evidence>
<keyword evidence="2 6" id="KW-0819">tRNA processing</keyword>
<proteinExistence type="inferred from homology"/>
<dbReference type="InterPro" id="IPR012094">
    <property type="entry name" value="tRNA_Ile_lys_synt"/>
</dbReference>
<dbReference type="EC" id="6.3.4.19" evidence="6"/>
<dbReference type="Gene3D" id="3.40.50.620">
    <property type="entry name" value="HUPs"/>
    <property type="match status" value="1"/>
</dbReference>
<comment type="caution">
    <text evidence="8">The sequence shown here is derived from an EMBL/GenBank/DDBJ whole genome shotgun (WGS) entry which is preliminary data.</text>
</comment>
<comment type="domain">
    <text evidence="6">The N-terminal region contains the highly conserved SGGXDS motif, predicted to be a P-loop motif involved in ATP binding.</text>
</comment>
<keyword evidence="9" id="KW-1185">Reference proteome</keyword>
<dbReference type="InParanoid" id="A0A2G4YWF2"/>
<dbReference type="GO" id="GO:0005524">
    <property type="term" value="F:ATP binding"/>
    <property type="evidence" value="ECO:0007669"/>
    <property type="project" value="UniProtKB-UniRule"/>
</dbReference>
<dbReference type="Pfam" id="PF01171">
    <property type="entry name" value="ATP_bind_3"/>
    <property type="match status" value="1"/>
</dbReference>
<accession>A0A2G4YWF2</accession>
<evidence type="ECO:0000313" key="9">
    <source>
        <dbReference type="Proteomes" id="UP000229730"/>
    </source>
</evidence>
<evidence type="ECO:0000313" key="8">
    <source>
        <dbReference type="EMBL" id="PHZ85756.1"/>
    </source>
</evidence>
<dbReference type="InterPro" id="IPR011063">
    <property type="entry name" value="TilS/TtcA_N"/>
</dbReference>
<dbReference type="CDD" id="cd01992">
    <property type="entry name" value="TilS_N"/>
    <property type="match status" value="1"/>
</dbReference>
<comment type="catalytic activity">
    <reaction evidence="5 6">
        <text>cytidine(34) in tRNA(Ile2) + L-lysine + ATP = lysidine(34) in tRNA(Ile2) + AMP + diphosphate + H(+)</text>
        <dbReference type="Rhea" id="RHEA:43744"/>
        <dbReference type="Rhea" id="RHEA-COMP:10625"/>
        <dbReference type="Rhea" id="RHEA-COMP:10670"/>
        <dbReference type="ChEBI" id="CHEBI:15378"/>
        <dbReference type="ChEBI" id="CHEBI:30616"/>
        <dbReference type="ChEBI" id="CHEBI:32551"/>
        <dbReference type="ChEBI" id="CHEBI:33019"/>
        <dbReference type="ChEBI" id="CHEBI:82748"/>
        <dbReference type="ChEBI" id="CHEBI:83665"/>
        <dbReference type="ChEBI" id="CHEBI:456215"/>
        <dbReference type="EC" id="6.3.4.19"/>
    </reaction>
</comment>
<dbReference type="InterPro" id="IPR012795">
    <property type="entry name" value="tRNA_Ile_lys_synt_N"/>
</dbReference>
<gene>
    <name evidence="6 8" type="primary">tilS</name>
    <name evidence="8" type="ORF">CRD36_03485</name>
</gene>
<dbReference type="EMBL" id="PDEM01000009">
    <property type="protein sequence ID" value="PHZ85756.1"/>
    <property type="molecule type" value="Genomic_DNA"/>
</dbReference>
<dbReference type="GO" id="GO:0032267">
    <property type="term" value="F:tRNA(Ile)-lysidine synthase activity"/>
    <property type="evidence" value="ECO:0007669"/>
    <property type="project" value="UniProtKB-EC"/>
</dbReference>
<dbReference type="SUPFAM" id="SSF52402">
    <property type="entry name" value="Adenine nucleotide alpha hydrolases-like"/>
    <property type="match status" value="1"/>
</dbReference>
<dbReference type="AlphaFoldDB" id="A0A2G4YWF2"/>
<evidence type="ECO:0000256" key="1">
    <source>
        <dbReference type="ARBA" id="ARBA00022598"/>
    </source>
</evidence>
<name>A0A2G4YWF2_9PROT</name>
<dbReference type="NCBIfam" id="TIGR02432">
    <property type="entry name" value="lysidine_TilS_N"/>
    <property type="match status" value="1"/>
</dbReference>
<evidence type="ECO:0000256" key="6">
    <source>
        <dbReference type="HAMAP-Rule" id="MF_01161"/>
    </source>
</evidence>
<dbReference type="InterPro" id="IPR014729">
    <property type="entry name" value="Rossmann-like_a/b/a_fold"/>
</dbReference>
<dbReference type="PANTHER" id="PTHR43033:SF5">
    <property type="entry name" value="TRNA(ILE)-LYSIDINE SYNTHETASE"/>
    <property type="match status" value="1"/>
</dbReference>
<dbReference type="OrthoDB" id="9807403at2"/>
<dbReference type="Proteomes" id="UP000229730">
    <property type="component" value="Unassembled WGS sequence"/>
</dbReference>
<sequence length="431" mass="48121">MTEFAPLTSVEFSELLKGMTPSAGESIAVAVSGGADSLALAILLGEWAKDHQVFLTALTVDHGLRPEAAAEARQVTEWLNRYDIPHVTLTWDGAKPDSNIQDEARRARYRLMGNWCREADVHKIFLAHHQGDQAETFLMRLLRGSGVEGLAAMGRVAPYPVADLAENREICRPLLTVAKARLTATLTALNQMWIEDPSNQNESYTRVRVRRLLEESDLEGLTVERMAQTAGRMGRVNDLLRDLIDDLARAAVTFYPEGYGEIDLALLREAHDEIALRLLARVIRQVSGAAYAPRFSKLEALYERLQGDTFKGQTLGGCRVSLSRGGRLLIRREAAAITDEFLIAPGERRLWDGRFWVMSGAQKGRVRRLDENLWRIACEKIPALKKVKISKVVRDALPCLCYDETSFVLPHFIGTEEDGGFQVTFMIAETS</sequence>
<evidence type="ECO:0000256" key="3">
    <source>
        <dbReference type="ARBA" id="ARBA00022741"/>
    </source>
</evidence>